<keyword evidence="9" id="KW-0282">Flagellum</keyword>
<evidence type="ECO:0000256" key="2">
    <source>
        <dbReference type="ARBA" id="ARBA00009677"/>
    </source>
</evidence>
<sequence>MFESIYTGLTGLSTFSRGLSNISNNVANLNTVGYKRSVLQFQDLMPARDSVTGQRGNGVAAGQPHVVYKQGELRQTGNVLDAAVDGAGYFVLRDGEGQTFYTRAGQFEFDREDKLVSRDTGHEVMLLGSDGALSAFSLAPYRSMAGSATASISFDGTLSTGDADRSHTITDIRVYDSAGVLHALTMRFTDQSDPQIGTADRAWRYSLSDDRQNVLGSGTLRFGADGAPAPDAVPASFALTLPDGATQQVALNFGTPGRFDGITSFSLGSDSTARVAASDGAASGTLTESSFEADGAIRLRYGNGITKTAGSLALAWFGHPQDLEAEGRSLWRVAAGGKPVLGAARSTLFGSIAGGQVEASNVDLTAQFSELIVTQRGYQASSQVISTANEMMQQLFDMRGRR</sequence>
<dbReference type="NCBIfam" id="TIGR02490">
    <property type="entry name" value="flgF"/>
    <property type="match status" value="1"/>
</dbReference>
<comment type="similarity">
    <text evidence="2 4">Belongs to the flagella basal body rod proteins family.</text>
</comment>
<keyword evidence="3 4" id="KW-0975">Bacterial flagellum</keyword>
<dbReference type="Proteomes" id="UP001158049">
    <property type="component" value="Unassembled WGS sequence"/>
</dbReference>
<dbReference type="InterPro" id="IPR053967">
    <property type="entry name" value="LlgE_F_G-like_D1"/>
</dbReference>
<dbReference type="NCBIfam" id="TIGR03506">
    <property type="entry name" value="FlgEFG_subfam"/>
    <property type="match status" value="1"/>
</dbReference>
<feature type="domain" description="Flagellar basal body rod protein N-terminal" evidence="5">
    <location>
        <begin position="5"/>
        <end position="35"/>
    </location>
</feature>
<keyword evidence="9" id="KW-0966">Cell projection</keyword>
<keyword evidence="9" id="KW-0969">Cilium</keyword>
<organism evidence="9 10">
    <name type="scientific">Noviherbaspirillum suwonense</name>
    <dbReference type="NCBI Taxonomy" id="1224511"/>
    <lineage>
        <taxon>Bacteria</taxon>
        <taxon>Pseudomonadati</taxon>
        <taxon>Pseudomonadota</taxon>
        <taxon>Betaproteobacteria</taxon>
        <taxon>Burkholderiales</taxon>
        <taxon>Oxalobacteraceae</taxon>
        <taxon>Noviherbaspirillum</taxon>
    </lineage>
</organism>
<comment type="subcellular location">
    <subcellularLocation>
        <location evidence="1 4">Bacterial flagellum basal body</location>
    </subcellularLocation>
</comment>
<accession>A0ABY1QLD7</accession>
<evidence type="ECO:0000259" key="5">
    <source>
        <dbReference type="Pfam" id="PF00460"/>
    </source>
</evidence>
<dbReference type="InterPro" id="IPR037925">
    <property type="entry name" value="FlgE/F/G-like"/>
</dbReference>
<protein>
    <recommendedName>
        <fullName evidence="4">Flagellar basal-body rod protein FlgF</fullName>
    </recommendedName>
</protein>
<evidence type="ECO:0000256" key="4">
    <source>
        <dbReference type="RuleBase" id="RU362116"/>
    </source>
</evidence>
<feature type="domain" description="Flagellar hook protein FlgE D2" evidence="7">
    <location>
        <begin position="159"/>
        <end position="276"/>
    </location>
</feature>
<proteinExistence type="inferred from homology"/>
<dbReference type="EMBL" id="FXUL01000021">
    <property type="protein sequence ID" value="SMP74756.1"/>
    <property type="molecule type" value="Genomic_DNA"/>
</dbReference>
<evidence type="ECO:0000259" key="7">
    <source>
        <dbReference type="Pfam" id="PF07559"/>
    </source>
</evidence>
<dbReference type="InterPro" id="IPR011491">
    <property type="entry name" value="FlgE_D2"/>
</dbReference>
<evidence type="ECO:0000313" key="9">
    <source>
        <dbReference type="EMBL" id="SMP74756.1"/>
    </source>
</evidence>
<dbReference type="Pfam" id="PF00460">
    <property type="entry name" value="Flg_bb_rod"/>
    <property type="match status" value="1"/>
</dbReference>
<comment type="caution">
    <text evidence="9">The sequence shown here is derived from an EMBL/GenBank/DDBJ whole genome shotgun (WGS) entry which is preliminary data.</text>
</comment>
<dbReference type="Pfam" id="PF06429">
    <property type="entry name" value="Flg_bbr_C"/>
    <property type="match status" value="1"/>
</dbReference>
<dbReference type="InterPro" id="IPR012836">
    <property type="entry name" value="FlgF"/>
</dbReference>
<dbReference type="PANTHER" id="PTHR30435:SF19">
    <property type="entry name" value="FLAGELLAR BASAL-BODY ROD PROTEIN FLGG"/>
    <property type="match status" value="1"/>
</dbReference>
<reference evidence="9 10" key="1">
    <citation type="submission" date="2017-05" db="EMBL/GenBank/DDBJ databases">
        <authorList>
            <person name="Varghese N."/>
            <person name="Submissions S."/>
        </authorList>
    </citation>
    <scope>NUCLEOTIDE SEQUENCE [LARGE SCALE GENOMIC DNA]</scope>
    <source>
        <strain evidence="9 10">DSM 26001</strain>
    </source>
</reference>
<dbReference type="InterPro" id="IPR001444">
    <property type="entry name" value="Flag_bb_rod_N"/>
</dbReference>
<feature type="domain" description="Flagellar basal-body/hook protein C-terminal" evidence="6">
    <location>
        <begin position="355"/>
        <end position="396"/>
    </location>
</feature>
<dbReference type="PANTHER" id="PTHR30435">
    <property type="entry name" value="FLAGELLAR PROTEIN"/>
    <property type="match status" value="1"/>
</dbReference>
<dbReference type="Pfam" id="PF22692">
    <property type="entry name" value="LlgE_F_G_D1"/>
    <property type="match status" value="1"/>
</dbReference>
<dbReference type="InterPro" id="IPR010930">
    <property type="entry name" value="Flg_bb/hook_C_dom"/>
</dbReference>
<evidence type="ECO:0000313" key="10">
    <source>
        <dbReference type="Proteomes" id="UP001158049"/>
    </source>
</evidence>
<evidence type="ECO:0000256" key="1">
    <source>
        <dbReference type="ARBA" id="ARBA00004117"/>
    </source>
</evidence>
<comment type="subunit">
    <text evidence="4">The basal body constitutes a major portion of the flagellar organelle and consists of five rings (E,L,P,S, and M) mounted on a central rod. The rod consists of about 26 subunits of FlgG in the distal portion, and FlgB, FlgC and FlgF are thought to build up the proximal portion of the rod with about 6 subunits each.</text>
</comment>
<evidence type="ECO:0000256" key="3">
    <source>
        <dbReference type="ARBA" id="ARBA00023143"/>
    </source>
</evidence>
<dbReference type="RefSeq" id="WP_283444521.1">
    <property type="nucleotide sequence ID" value="NZ_FXUL01000021.1"/>
</dbReference>
<dbReference type="Gene3D" id="2.60.98.20">
    <property type="entry name" value="Flagellar hook protein FlgE"/>
    <property type="match status" value="1"/>
</dbReference>
<name>A0ABY1QLD7_9BURK</name>
<feature type="domain" description="Flagellar hook protein FlgE/F/G-like D1" evidence="8">
    <location>
        <begin position="83"/>
        <end position="123"/>
    </location>
</feature>
<evidence type="ECO:0000259" key="8">
    <source>
        <dbReference type="Pfam" id="PF22692"/>
    </source>
</evidence>
<dbReference type="Pfam" id="PF07559">
    <property type="entry name" value="FlgE_D2"/>
    <property type="match status" value="1"/>
</dbReference>
<evidence type="ECO:0000259" key="6">
    <source>
        <dbReference type="Pfam" id="PF06429"/>
    </source>
</evidence>
<dbReference type="InterPro" id="IPR020013">
    <property type="entry name" value="Flagellar_FlgE/F/G"/>
</dbReference>
<gene>
    <name evidence="9" type="ORF">SAMN06295970_12186</name>
</gene>
<dbReference type="InterPro" id="IPR037058">
    <property type="entry name" value="Falgellar_hook_FlgE_sf"/>
</dbReference>
<dbReference type="SUPFAM" id="SSF117143">
    <property type="entry name" value="Flagellar hook protein flgE"/>
    <property type="match status" value="1"/>
</dbReference>
<keyword evidence="10" id="KW-1185">Reference proteome</keyword>